<evidence type="ECO:0000259" key="3">
    <source>
        <dbReference type="Pfam" id="PF13843"/>
    </source>
</evidence>
<dbReference type="InterPro" id="IPR029526">
    <property type="entry name" value="PGBD"/>
</dbReference>
<sequence length="462" mass="52291">MTQSGPGELVEVGGRMNGPRYKDILENVLLPTGRVFFPHGRIRFVQDNSSVHNSRVVKNNRMQRYLREIPGFQLITLPPHSPDMNPKENVWGILLTQRWDHTLIRNTENLRAHVVQLWEELRGDDFCANVVRSMHKLHQPTPSELLVPTSESSPSTYVECGGSGTSTPRTAGGGSSTPKTRHKCPTSRITKWVDTTVDELYVFFAITLAMGVVVKTRLEEYWNCSQDIFVTPEFTTAMRYDRFLLLSRCILFRNNETCDPSTLSRAEAKLFKVQPIIDHLNLKFSTLYVMGQNVALDKSLPMWKGWLDINQFIKNKTAAVGIKTYEVCESRTEYLWRFEVHAGHEERSDAEASPVSGVIPSIVLRLLNGLEHRGHTIWMDNFYNSPALARELNCLGFDCVGTLRTNRQFVCGCTSGDVDLVVWRDKNRVALISTNHGLATVTQCGKRVSTYCNGCNKALYST</sequence>
<dbReference type="InterPro" id="IPR036397">
    <property type="entry name" value="RNaseH_sf"/>
</dbReference>
<evidence type="ECO:0008006" key="6">
    <source>
        <dbReference type="Google" id="ProtNLM"/>
    </source>
</evidence>
<dbReference type="PANTHER" id="PTHR46599">
    <property type="entry name" value="PIGGYBAC TRANSPOSABLE ELEMENT-DERIVED PROTEIN 4"/>
    <property type="match status" value="1"/>
</dbReference>
<dbReference type="Proteomes" id="UP001549920">
    <property type="component" value="Unassembled WGS sequence"/>
</dbReference>
<organism evidence="4 5">
    <name type="scientific">Loxostege sticticalis</name>
    <name type="common">Beet webworm moth</name>
    <dbReference type="NCBI Taxonomy" id="481309"/>
    <lineage>
        <taxon>Eukaryota</taxon>
        <taxon>Metazoa</taxon>
        <taxon>Ecdysozoa</taxon>
        <taxon>Arthropoda</taxon>
        <taxon>Hexapoda</taxon>
        <taxon>Insecta</taxon>
        <taxon>Pterygota</taxon>
        <taxon>Neoptera</taxon>
        <taxon>Endopterygota</taxon>
        <taxon>Lepidoptera</taxon>
        <taxon>Glossata</taxon>
        <taxon>Ditrysia</taxon>
        <taxon>Pyraloidea</taxon>
        <taxon>Crambidae</taxon>
        <taxon>Pyraustinae</taxon>
        <taxon>Loxostege</taxon>
    </lineage>
</organism>
<evidence type="ECO:0000259" key="2">
    <source>
        <dbReference type="Pfam" id="PF13358"/>
    </source>
</evidence>
<protein>
    <recommendedName>
        <fullName evidence="6">Transposase</fullName>
    </recommendedName>
</protein>
<feature type="region of interest" description="Disordered" evidence="1">
    <location>
        <begin position="156"/>
        <end position="182"/>
    </location>
</feature>
<name>A0ABR3H9F4_LOXSC</name>
<keyword evidence="5" id="KW-1185">Reference proteome</keyword>
<dbReference type="Gene3D" id="3.30.420.10">
    <property type="entry name" value="Ribonuclease H-like superfamily/Ribonuclease H"/>
    <property type="match status" value="1"/>
</dbReference>
<evidence type="ECO:0000313" key="5">
    <source>
        <dbReference type="Proteomes" id="UP001549920"/>
    </source>
</evidence>
<evidence type="ECO:0000313" key="4">
    <source>
        <dbReference type="EMBL" id="KAL0861427.1"/>
    </source>
</evidence>
<dbReference type="InterPro" id="IPR038717">
    <property type="entry name" value="Tc1-like_DDE_dom"/>
</dbReference>
<gene>
    <name evidence="4" type="ORF">ABMA27_008971</name>
</gene>
<comment type="caution">
    <text evidence="4">The sequence shown here is derived from an EMBL/GenBank/DDBJ whole genome shotgun (WGS) entry which is preliminary data.</text>
</comment>
<evidence type="ECO:0000256" key="1">
    <source>
        <dbReference type="SAM" id="MobiDB-lite"/>
    </source>
</evidence>
<dbReference type="PANTHER" id="PTHR46599:SF3">
    <property type="entry name" value="PIGGYBAC TRANSPOSABLE ELEMENT-DERIVED PROTEIN 4"/>
    <property type="match status" value="1"/>
</dbReference>
<dbReference type="Pfam" id="PF13843">
    <property type="entry name" value="DDE_Tnp_1_7"/>
    <property type="match status" value="1"/>
</dbReference>
<reference evidence="4 5" key="1">
    <citation type="submission" date="2024-06" db="EMBL/GenBank/DDBJ databases">
        <title>A chromosome-level genome assembly of beet webworm, Loxostege sticticalis.</title>
        <authorList>
            <person name="Zhang Y."/>
        </authorList>
    </citation>
    <scope>NUCLEOTIDE SEQUENCE [LARGE SCALE GENOMIC DNA]</scope>
    <source>
        <strain evidence="4">AQ026</strain>
        <tissue evidence="4">Whole body</tissue>
    </source>
</reference>
<dbReference type="Pfam" id="PF13358">
    <property type="entry name" value="DDE_3"/>
    <property type="match status" value="1"/>
</dbReference>
<accession>A0ABR3H9F4</accession>
<feature type="domain" description="Tc1-like transposase DDE" evidence="2">
    <location>
        <begin position="8"/>
        <end position="111"/>
    </location>
</feature>
<proteinExistence type="predicted"/>
<dbReference type="EMBL" id="JBEUOH010000023">
    <property type="protein sequence ID" value="KAL0861427.1"/>
    <property type="molecule type" value="Genomic_DNA"/>
</dbReference>
<feature type="domain" description="PiggyBac transposable element-derived protein" evidence="3">
    <location>
        <begin position="187"/>
        <end position="408"/>
    </location>
</feature>